<name>A0A8T2S7Y3_CERRI</name>
<comment type="caution">
    <text evidence="3">The sequence shown here is derived from an EMBL/GenBank/DDBJ whole genome shotgun (WGS) entry which is preliminary data.</text>
</comment>
<evidence type="ECO:0000313" key="3">
    <source>
        <dbReference type="EMBL" id="KAH7307583.1"/>
    </source>
</evidence>
<gene>
    <name evidence="3" type="ORF">KP509_22G066700</name>
</gene>
<dbReference type="AlphaFoldDB" id="A0A8T2S7Y3"/>
<keyword evidence="2" id="KW-0472">Membrane</keyword>
<feature type="compositionally biased region" description="Basic and acidic residues" evidence="1">
    <location>
        <begin position="1"/>
        <end position="12"/>
    </location>
</feature>
<keyword evidence="2" id="KW-0812">Transmembrane</keyword>
<dbReference type="EMBL" id="CM035427">
    <property type="protein sequence ID" value="KAH7307583.1"/>
    <property type="molecule type" value="Genomic_DNA"/>
</dbReference>
<protein>
    <submittedName>
        <fullName evidence="3">Uncharacterized protein</fullName>
    </submittedName>
</protein>
<dbReference type="Proteomes" id="UP000825935">
    <property type="component" value="Chromosome 22"/>
</dbReference>
<reference evidence="3" key="1">
    <citation type="submission" date="2021-08" db="EMBL/GenBank/DDBJ databases">
        <title>WGS assembly of Ceratopteris richardii.</title>
        <authorList>
            <person name="Marchant D.B."/>
            <person name="Chen G."/>
            <person name="Jenkins J."/>
            <person name="Shu S."/>
            <person name="Leebens-Mack J."/>
            <person name="Grimwood J."/>
            <person name="Schmutz J."/>
            <person name="Soltis P."/>
            <person name="Soltis D."/>
            <person name="Chen Z.-H."/>
        </authorList>
    </citation>
    <scope>NUCLEOTIDE SEQUENCE</scope>
    <source>
        <strain evidence="3">Whitten #5841</strain>
        <tissue evidence="3">Leaf</tissue>
    </source>
</reference>
<evidence type="ECO:0000256" key="2">
    <source>
        <dbReference type="SAM" id="Phobius"/>
    </source>
</evidence>
<keyword evidence="4" id="KW-1185">Reference proteome</keyword>
<sequence>MENGDRDIRVSSEDAVSTGKRRSTPLAALAPCAPAFIERTTSLHPPSLTVSKTLRERTPYLVLRSSGALALINTAMAAAVGTAPAIFAFALASATTSLMELLFMLFSLHELRNLPCYPLV</sequence>
<proteinExistence type="predicted"/>
<evidence type="ECO:0000256" key="1">
    <source>
        <dbReference type="SAM" id="MobiDB-lite"/>
    </source>
</evidence>
<keyword evidence="2" id="KW-1133">Transmembrane helix</keyword>
<feature type="transmembrane region" description="Helical" evidence="2">
    <location>
        <begin position="61"/>
        <end position="80"/>
    </location>
</feature>
<accession>A0A8T2S7Y3</accession>
<organism evidence="3 4">
    <name type="scientific">Ceratopteris richardii</name>
    <name type="common">Triangle waterfern</name>
    <dbReference type="NCBI Taxonomy" id="49495"/>
    <lineage>
        <taxon>Eukaryota</taxon>
        <taxon>Viridiplantae</taxon>
        <taxon>Streptophyta</taxon>
        <taxon>Embryophyta</taxon>
        <taxon>Tracheophyta</taxon>
        <taxon>Polypodiopsida</taxon>
        <taxon>Polypodiidae</taxon>
        <taxon>Polypodiales</taxon>
        <taxon>Pteridineae</taxon>
        <taxon>Pteridaceae</taxon>
        <taxon>Parkerioideae</taxon>
        <taxon>Ceratopteris</taxon>
    </lineage>
</organism>
<evidence type="ECO:0000313" key="4">
    <source>
        <dbReference type="Proteomes" id="UP000825935"/>
    </source>
</evidence>
<feature type="transmembrane region" description="Helical" evidence="2">
    <location>
        <begin position="86"/>
        <end position="106"/>
    </location>
</feature>
<feature type="region of interest" description="Disordered" evidence="1">
    <location>
        <begin position="1"/>
        <end position="22"/>
    </location>
</feature>